<dbReference type="SUPFAM" id="SSF82199">
    <property type="entry name" value="SET domain"/>
    <property type="match status" value="1"/>
</dbReference>
<dbReference type="Pfam" id="PF00856">
    <property type="entry name" value="SET"/>
    <property type="match status" value="1"/>
</dbReference>
<accession>A0A3S5HLB8</accession>
<dbReference type="CDD" id="cd20071">
    <property type="entry name" value="SET_SMYD"/>
    <property type="match status" value="1"/>
</dbReference>
<dbReference type="PROSITE" id="PS50280">
    <property type="entry name" value="SET"/>
    <property type="match status" value="1"/>
</dbReference>
<reference evidence="2" key="1">
    <citation type="submission" date="2018-03" db="EMBL/GenBank/DDBJ databases">
        <title>Draft genome sequences of Megaviruse, new member of the family Mimiviridae isolated from water in Shanghai, China.</title>
        <authorList>
            <person name="Xia Y."/>
        </authorList>
    </citation>
    <scope>NUCLEOTIDE SEQUENCE</scope>
    <source>
        <strain evidence="2">SH</strain>
    </source>
</reference>
<protein>
    <submittedName>
        <fullName evidence="2">SET domain-containing protein</fullName>
    </submittedName>
</protein>
<dbReference type="EMBL" id="MH046811">
    <property type="protein sequence ID" value="AZL89520.1"/>
    <property type="molecule type" value="Genomic_DNA"/>
</dbReference>
<dbReference type="InterPro" id="IPR001214">
    <property type="entry name" value="SET_dom"/>
</dbReference>
<sequence length="288" mass="33070">MQTDNEYIKVIFQHPNIEESDTNNYKSIVATKNINFGELIILEHAYTASNANAQIVVSNNEILYNLYHPRVKNFEDSTSDERLESANEKVSHNCFGLNGNKILTYGITRLNHSCNPNCSVYIQEKYNFNNTDVVFMELYAVRNISQGTELTISYGPETAHKRDFECNCGKDLEERKQIFNTISKLSCSLSNRHHETIRTKIYEHIESINGKKILLNHYLSIKGLYLNKNTIVSYTTEGENIVNNVLRKYFGINSKIDDDTDFIGSSKMTSKKTSIFLEILNNNILDHV</sequence>
<dbReference type="InterPro" id="IPR046341">
    <property type="entry name" value="SET_dom_sf"/>
</dbReference>
<organism evidence="2">
    <name type="scientific">Megavirus baoshan</name>
    <dbReference type="NCBI Taxonomy" id="2496520"/>
    <lineage>
        <taxon>Viruses</taxon>
        <taxon>Varidnaviria</taxon>
        <taxon>Bamfordvirae</taxon>
        <taxon>Nucleocytoviricota</taxon>
        <taxon>Megaviricetes</taxon>
        <taxon>Imitervirales</taxon>
        <taxon>Mimiviridae</taxon>
        <taxon>Megamimivirinae</taxon>
        <taxon>Megavirus</taxon>
        <taxon>Megavirus baoshanense</taxon>
    </lineage>
</organism>
<feature type="domain" description="SET" evidence="1">
    <location>
        <begin position="15"/>
        <end position="155"/>
    </location>
</feature>
<evidence type="ECO:0000313" key="2">
    <source>
        <dbReference type="EMBL" id="AZL89520.1"/>
    </source>
</evidence>
<dbReference type="Gene3D" id="2.170.270.10">
    <property type="entry name" value="SET domain"/>
    <property type="match status" value="1"/>
</dbReference>
<name>A0A3S5HLB8_9VIRU</name>
<evidence type="ECO:0000259" key="1">
    <source>
        <dbReference type="PROSITE" id="PS50280"/>
    </source>
</evidence>
<dbReference type="PANTHER" id="PTHR12197">
    <property type="entry name" value="HISTONE-LYSINE N-METHYLTRANSFERASE SMYD"/>
    <property type="match status" value="1"/>
</dbReference>
<proteinExistence type="predicted"/>
<gene>
    <name evidence="2" type="ORF">Mb0775</name>
</gene>
<dbReference type="InterPro" id="IPR050869">
    <property type="entry name" value="H3K4_H4K5_MeTrfase"/>
</dbReference>